<organism evidence="1 2">
    <name type="scientific">Entomophthora muscae</name>
    <dbReference type="NCBI Taxonomy" id="34485"/>
    <lineage>
        <taxon>Eukaryota</taxon>
        <taxon>Fungi</taxon>
        <taxon>Fungi incertae sedis</taxon>
        <taxon>Zoopagomycota</taxon>
        <taxon>Entomophthoromycotina</taxon>
        <taxon>Entomophthoromycetes</taxon>
        <taxon>Entomophthorales</taxon>
        <taxon>Entomophthoraceae</taxon>
        <taxon>Entomophthora</taxon>
    </lineage>
</organism>
<sequence length="191" mass="21119">MHPPLETGLENPIPTINWQNSSPNYAHQKESLVNGWLKYPSGYWGRKFHYGCHSTPPPAKPLLVRPHASFYLLTYMIGYYLLGCFSSLMERFAYLGHLGHLAMIAVPIGSAIAGLNLEALAHQIGGLFPLKWVSDSPLVGTKTIASYPKTLPTYSKFCEEHSHDTPSSQICCVFLGSIFVTSVVDLARLVV</sequence>
<name>A0ACC2U924_9FUNG</name>
<dbReference type="Proteomes" id="UP001165960">
    <property type="component" value="Unassembled WGS sequence"/>
</dbReference>
<accession>A0ACC2U924</accession>
<dbReference type="EMBL" id="QTSX02001007">
    <property type="protein sequence ID" value="KAJ9083419.1"/>
    <property type="molecule type" value="Genomic_DNA"/>
</dbReference>
<protein>
    <submittedName>
        <fullName evidence="1">Uncharacterized protein</fullName>
    </submittedName>
</protein>
<comment type="caution">
    <text evidence="1">The sequence shown here is derived from an EMBL/GenBank/DDBJ whole genome shotgun (WGS) entry which is preliminary data.</text>
</comment>
<keyword evidence="2" id="KW-1185">Reference proteome</keyword>
<reference evidence="1" key="1">
    <citation type="submission" date="2022-04" db="EMBL/GenBank/DDBJ databases">
        <title>Genome of the entomopathogenic fungus Entomophthora muscae.</title>
        <authorList>
            <person name="Elya C."/>
            <person name="Lovett B.R."/>
            <person name="Lee E."/>
            <person name="Macias A.M."/>
            <person name="Hajek A.E."/>
            <person name="De Bivort B.L."/>
            <person name="Kasson M.T."/>
            <person name="De Fine Licht H.H."/>
            <person name="Stajich J.E."/>
        </authorList>
    </citation>
    <scope>NUCLEOTIDE SEQUENCE</scope>
    <source>
        <strain evidence="1">Berkeley</strain>
    </source>
</reference>
<gene>
    <name evidence="1" type="ORF">DSO57_1034867</name>
</gene>
<proteinExistence type="predicted"/>
<evidence type="ECO:0000313" key="2">
    <source>
        <dbReference type="Proteomes" id="UP001165960"/>
    </source>
</evidence>
<evidence type="ECO:0000313" key="1">
    <source>
        <dbReference type="EMBL" id="KAJ9083419.1"/>
    </source>
</evidence>